<proteinExistence type="inferred from homology"/>
<organism evidence="2">
    <name type="scientific">Spirodela intermedia</name>
    <name type="common">Intermediate duckweed</name>
    <dbReference type="NCBI Taxonomy" id="51605"/>
    <lineage>
        <taxon>Eukaryota</taxon>
        <taxon>Viridiplantae</taxon>
        <taxon>Streptophyta</taxon>
        <taxon>Embryophyta</taxon>
        <taxon>Tracheophyta</taxon>
        <taxon>Spermatophyta</taxon>
        <taxon>Magnoliopsida</taxon>
        <taxon>Liliopsida</taxon>
        <taxon>Araceae</taxon>
        <taxon>Lemnoideae</taxon>
        <taxon>Spirodela</taxon>
    </lineage>
</organism>
<name>A0A7I8IQJ0_SPIIN</name>
<dbReference type="Proteomes" id="UP001189122">
    <property type="component" value="Unassembled WGS sequence"/>
</dbReference>
<dbReference type="AlphaFoldDB" id="A0A7I8IQJ0"/>
<protein>
    <submittedName>
        <fullName evidence="2">Uncharacterized protein</fullName>
    </submittedName>
</protein>
<sequence length="98" mass="10687">MTAPALVDITPAKRPSSNSTFVVRFFWPGPRYAAVRRFGGFANDNNIPPQALALAESLRGTRWAAALGGRGGVPSTYTVGSYNGPFEFDRVNEVFFLF</sequence>
<keyword evidence="3" id="KW-1185">Reference proteome</keyword>
<dbReference type="InterPro" id="IPR011256">
    <property type="entry name" value="Reg_factor_effector_dom_sf"/>
</dbReference>
<comment type="similarity">
    <text evidence="1">Belongs to the HEBP family.</text>
</comment>
<dbReference type="SUPFAM" id="SSF55136">
    <property type="entry name" value="Probable bacterial effector-binding domain"/>
    <property type="match status" value="1"/>
</dbReference>
<dbReference type="Gene3D" id="3.20.80.10">
    <property type="entry name" value="Regulatory factor, effector binding domain"/>
    <property type="match status" value="1"/>
</dbReference>
<dbReference type="EMBL" id="LR743592">
    <property type="protein sequence ID" value="CAA2620302.1"/>
    <property type="molecule type" value="Genomic_DNA"/>
</dbReference>
<dbReference type="EMBL" id="CACRZD030000005">
    <property type="protein sequence ID" value="CAA6660052.1"/>
    <property type="molecule type" value="Genomic_DNA"/>
</dbReference>
<evidence type="ECO:0000313" key="2">
    <source>
        <dbReference type="EMBL" id="CAA2620302.1"/>
    </source>
</evidence>
<dbReference type="InterPro" id="IPR006917">
    <property type="entry name" value="SOUL_heme-bd"/>
</dbReference>
<dbReference type="Pfam" id="PF04832">
    <property type="entry name" value="SOUL"/>
    <property type="match status" value="1"/>
</dbReference>
<evidence type="ECO:0000313" key="3">
    <source>
        <dbReference type="Proteomes" id="UP001189122"/>
    </source>
</evidence>
<accession>A0A7I8IQJ0</accession>
<reference evidence="2 3" key="1">
    <citation type="submission" date="2019-12" db="EMBL/GenBank/DDBJ databases">
        <authorList>
            <person name="Scholz U."/>
            <person name="Mascher M."/>
            <person name="Fiebig A."/>
        </authorList>
    </citation>
    <scope>NUCLEOTIDE SEQUENCE</scope>
</reference>
<gene>
    <name evidence="2" type="ORF">SI7747_05006471</name>
</gene>
<evidence type="ECO:0000256" key="1">
    <source>
        <dbReference type="ARBA" id="ARBA00009817"/>
    </source>
</evidence>